<dbReference type="EMBL" id="MU854339">
    <property type="protein sequence ID" value="KAK4042548.1"/>
    <property type="molecule type" value="Genomic_DNA"/>
</dbReference>
<dbReference type="Pfam" id="PF01593">
    <property type="entry name" value="Amino_oxidase"/>
    <property type="match status" value="1"/>
</dbReference>
<dbReference type="SUPFAM" id="SSF46689">
    <property type="entry name" value="Homeodomain-like"/>
    <property type="match status" value="1"/>
</dbReference>
<dbReference type="InterPro" id="IPR002937">
    <property type="entry name" value="Amino_oxidase"/>
</dbReference>
<dbReference type="InterPro" id="IPR043127">
    <property type="entry name" value="Sec-1-like_dom3a"/>
</dbReference>
<feature type="region of interest" description="Disordered" evidence="5">
    <location>
        <begin position="639"/>
        <end position="672"/>
    </location>
</feature>
<dbReference type="Pfam" id="PF00995">
    <property type="entry name" value="Sec1"/>
    <property type="match status" value="1"/>
</dbReference>
<feature type="region of interest" description="Disordered" evidence="5">
    <location>
        <begin position="1547"/>
        <end position="1686"/>
    </location>
</feature>
<dbReference type="GO" id="GO:0016491">
    <property type="term" value="F:oxidoreductase activity"/>
    <property type="evidence" value="ECO:0007669"/>
    <property type="project" value="UniProtKB-KW"/>
</dbReference>
<evidence type="ECO:0000256" key="4">
    <source>
        <dbReference type="PROSITE-ProRule" id="PRU00267"/>
    </source>
</evidence>
<dbReference type="Gene3D" id="3.90.830.10">
    <property type="entry name" value="Syntaxin Binding Protein 1, Chain A, domain 2"/>
    <property type="match status" value="1"/>
</dbReference>
<comment type="similarity">
    <text evidence="1">Belongs to the flavin monoamine oxidase family.</text>
</comment>
<feature type="compositionally biased region" description="Polar residues" evidence="5">
    <location>
        <begin position="726"/>
        <end position="738"/>
    </location>
</feature>
<dbReference type="InterPro" id="IPR050281">
    <property type="entry name" value="Flavin_monoamine_oxidase"/>
</dbReference>
<dbReference type="PROSITE" id="PS50118">
    <property type="entry name" value="HMG_BOX_2"/>
    <property type="match status" value="1"/>
</dbReference>
<keyword evidence="3" id="KW-0560">Oxidoreductase</keyword>
<sequence>MAPRAGFDTEQVRDKARKDLLHLLEGVRGKKNLVIEKELAGPLGVVVKASTLRDYGVDNFFFLENKNTDTSQRNVVFIARGESARNAHAIADQIIRLQRESQSPHEFHIFWVPRRTLLSDKVLEEAGVLGDTNVAELPLFFFPLENDVLSLELNDSFRDLYLAKDPTSVFLLARALMGIQQKHGLFPRIIGKGDNAKRVADLLLRMRQELLAGEDAGEAGKTGLSPSTTIENVIIIDREVDFVTPLLTQLTYEGLLDEVFGIQNNQTDVDSTIVGAAAQPAGPGTSAAAPPNNAQSRKRKIQLDGSDTLFAQLRDANFAIVGGLLNKIARRLQGDLESRHSSKTTAELKEFVKKLPGYQAEQQSLKIHTGMAEEIIKYTRTENFNKLLEVQQNLAAGADPSSQFDAIEELIARDTPLPQVLRLLCIYSCISGGIKTKELDHFRRLILQGYGYQHLLTLHNLERLQMFLSRASPLASMIPMTAAAGAQGTMTNYTYLRKQLRLIVDEVNEHDPNDIAYVYSGYAPLSVRLVQCVLQKQYVLSITRGSGGGAGGASGPAAGGGAQGWRGFDDAVKHARGQTFDEVQKGEDKAVKARALLSGSGDRKTVFVVFVGGISFTEIAALRFLAKQEEARRNIVICTTPAKPPSPPASTASDPDAAPKAIQHDPANGSEDIAPEIVVWTEEMDSMVVDSPESATPTTPAPAPAVEEKAVTTAPPSPAPPPSTTLSIPIQNGTPVKESSSLSSLSSHKATTPVDVDSSREAPAPGVARPSQTTDSPRRKWDVRPKVSIPPDLPLSELNPYSLHQEEYLMLRDHISHTQVTTYLNIRNGILRLWEAVGCAKDPRWFDVASVCFEWLIRRGYINFGKQNDSSPRKRKTVVVIGAGMSGLGCARQLEGFMGEEPPQVVVLEGRDRSRPKHIPAQFEGKRFTAEMGGMIITGGQLGLAYHLLRPETTLYDSSGKPVDLHRDQLYKFKQPTSKLIEGNRDLIDEGKDSSAETHKTIRQAEESAAAQPYAAPVSEQNIAPQVNLVPPGTPGALKAAHKAKTIGWTLKQGTATKEPGATLGSVTDKVIAQYRDLLDLTAQDFRLMNWHIANLEYSNATNYHQLSLQGHSMVVGGYQSVPRGLMHLPTPLNVKQKSPVSNITYTSGSPTGAATVTCEDGSTVEADFVVSTIPLGVLKHGNVKFEPPLPPWKSDAIDRLGFGVLNKVILVYKEPFWDEDRDIFGVLRNPTNRHSLDQKDYASQRGRFFQWFNITKTSGLPVLLALMAGDAGFDTEQTCNDDLVAEATEILRSVYGSRVPHPIEAVVTRWASDKFARGSYSSAGPDMKADDYDTMARPIGNLFFAGEHTCGTHPATVHGAYLSGLRAASEVLDAMLGPIPVPSPLILPKDSSSLLGGTKRKASALLEGMISSSNNSHTSKDPALTRLEADEARLWEHIVTQLGPRPLAPPKPATNAYIFYSKAHYEDARRRLEAGRRPASKGGNRPSANEVRVMNAKMWRDASEAERKPFVEMAEEQKRGFGKAMEAFRAEVGEWDAKAAGVRERWVGGDAGSGGGIGGGDGGSGSGSGSGSDGDGDGEGVPTPAAATTGGGGDAVGKGEEGSGGEGDAAGGKGEEGSGAEGRRSRVKVESYAEVDSDVEVEGEGERGEEGRGDGDGEAMDVDVDMPLNEAEGGEGGKKGEAMEE</sequence>
<dbReference type="SMART" id="SM00398">
    <property type="entry name" value="HMG"/>
    <property type="match status" value="1"/>
</dbReference>
<dbReference type="SUPFAM" id="SSF47095">
    <property type="entry name" value="HMG-box"/>
    <property type="match status" value="1"/>
</dbReference>
<dbReference type="PANTHER" id="PTHR10742:SF386">
    <property type="entry name" value="LYSINE-SPECIFIC HISTONE DEMETHYLASE 1A"/>
    <property type="match status" value="1"/>
</dbReference>
<feature type="domain" description="HMG box" evidence="6">
    <location>
        <begin position="1451"/>
        <end position="1530"/>
    </location>
</feature>
<dbReference type="SUPFAM" id="SSF54373">
    <property type="entry name" value="FAD-linked reductases, C-terminal domain"/>
    <property type="match status" value="1"/>
</dbReference>
<feature type="DNA-binding region" description="HMG box" evidence="4">
    <location>
        <begin position="1451"/>
        <end position="1530"/>
    </location>
</feature>
<dbReference type="Gene3D" id="3.50.50.60">
    <property type="entry name" value="FAD/NAD(P)-binding domain"/>
    <property type="match status" value="2"/>
</dbReference>
<dbReference type="InterPro" id="IPR036388">
    <property type="entry name" value="WH-like_DNA-bd_sf"/>
</dbReference>
<dbReference type="Gene3D" id="1.10.10.10">
    <property type="entry name" value="Winged helix-like DNA-binding domain superfamily/Winged helix DNA-binding domain"/>
    <property type="match status" value="1"/>
</dbReference>
<name>A0AAN6SUH7_9PEZI</name>
<dbReference type="InterPro" id="IPR009057">
    <property type="entry name" value="Homeodomain-like_sf"/>
</dbReference>
<organism evidence="7 8">
    <name type="scientific">Parachaetomium inaequale</name>
    <dbReference type="NCBI Taxonomy" id="2588326"/>
    <lineage>
        <taxon>Eukaryota</taxon>
        <taxon>Fungi</taxon>
        <taxon>Dikarya</taxon>
        <taxon>Ascomycota</taxon>
        <taxon>Pezizomycotina</taxon>
        <taxon>Sordariomycetes</taxon>
        <taxon>Sordariomycetidae</taxon>
        <taxon>Sordariales</taxon>
        <taxon>Chaetomiaceae</taxon>
        <taxon>Parachaetomium</taxon>
    </lineage>
</organism>
<feature type="region of interest" description="Disordered" evidence="5">
    <location>
        <begin position="688"/>
        <end position="785"/>
    </location>
</feature>
<dbReference type="Gene3D" id="3.40.50.1910">
    <property type="match status" value="1"/>
</dbReference>
<dbReference type="SUPFAM" id="SSF56815">
    <property type="entry name" value="Sec1/munc18-like (SM) proteins"/>
    <property type="match status" value="1"/>
</dbReference>
<feature type="compositionally biased region" description="Basic and acidic residues" evidence="5">
    <location>
        <begin position="1614"/>
        <end position="1632"/>
    </location>
</feature>
<evidence type="ECO:0000313" key="7">
    <source>
        <dbReference type="EMBL" id="KAK4042548.1"/>
    </source>
</evidence>
<dbReference type="PANTHER" id="PTHR10742">
    <property type="entry name" value="FLAVIN MONOAMINE OXIDASE"/>
    <property type="match status" value="1"/>
</dbReference>
<dbReference type="GO" id="GO:0003677">
    <property type="term" value="F:DNA binding"/>
    <property type="evidence" value="ECO:0007669"/>
    <property type="project" value="UniProtKB-UniRule"/>
</dbReference>
<dbReference type="GO" id="GO:0003682">
    <property type="term" value="F:chromatin binding"/>
    <property type="evidence" value="ECO:0007669"/>
    <property type="project" value="TreeGrafter"/>
</dbReference>
<dbReference type="InterPro" id="IPR036910">
    <property type="entry name" value="HMG_box_dom_sf"/>
</dbReference>
<comment type="caution">
    <text evidence="7">The sequence shown here is derived from an EMBL/GenBank/DDBJ whole genome shotgun (WGS) entry which is preliminary data.</text>
</comment>
<dbReference type="InterPro" id="IPR009071">
    <property type="entry name" value="HMG_box_dom"/>
</dbReference>
<feature type="compositionally biased region" description="Gly residues" evidence="5">
    <location>
        <begin position="1590"/>
        <end position="1613"/>
    </location>
</feature>
<evidence type="ECO:0000259" key="6">
    <source>
        <dbReference type="PROSITE" id="PS50118"/>
    </source>
</evidence>
<dbReference type="Gene3D" id="1.10.30.10">
    <property type="entry name" value="High mobility group box domain"/>
    <property type="match status" value="1"/>
</dbReference>
<proteinExistence type="inferred from homology"/>
<dbReference type="InterPro" id="IPR043155">
    <property type="entry name" value="VPS33_dom3b"/>
</dbReference>
<protein>
    <submittedName>
        <fullName evidence="7">Sec1-like protein</fullName>
    </submittedName>
</protein>
<dbReference type="Proteomes" id="UP001303115">
    <property type="component" value="Unassembled WGS sequence"/>
</dbReference>
<keyword evidence="4" id="KW-0539">Nucleus</keyword>
<evidence type="ECO:0000256" key="1">
    <source>
        <dbReference type="ARBA" id="ARBA00005995"/>
    </source>
</evidence>
<dbReference type="InterPro" id="IPR036188">
    <property type="entry name" value="FAD/NAD-bd_sf"/>
</dbReference>
<feature type="compositionally biased region" description="Basic and acidic residues" evidence="5">
    <location>
        <begin position="1645"/>
        <end position="1656"/>
    </location>
</feature>
<dbReference type="GO" id="GO:0006338">
    <property type="term" value="P:chromatin remodeling"/>
    <property type="evidence" value="ECO:0007669"/>
    <property type="project" value="TreeGrafter"/>
</dbReference>
<dbReference type="InterPro" id="IPR007526">
    <property type="entry name" value="SWIRM"/>
</dbReference>
<dbReference type="Gene3D" id="1.25.40.850">
    <property type="match status" value="1"/>
</dbReference>
<feature type="compositionally biased region" description="Low complexity" evidence="5">
    <location>
        <begin position="649"/>
        <end position="661"/>
    </location>
</feature>
<dbReference type="InterPro" id="IPR036045">
    <property type="entry name" value="Sec1-like_sf"/>
</dbReference>
<feature type="compositionally biased region" description="Acidic residues" evidence="5">
    <location>
        <begin position="1634"/>
        <end position="1644"/>
    </location>
</feature>
<feature type="compositionally biased region" description="Gly residues" evidence="5">
    <location>
        <begin position="1550"/>
        <end position="1574"/>
    </location>
</feature>
<dbReference type="InterPro" id="IPR027482">
    <property type="entry name" value="Sec1-like_dom2"/>
</dbReference>
<keyword evidence="4" id="KW-0238">DNA-binding</keyword>
<evidence type="ECO:0000256" key="2">
    <source>
        <dbReference type="ARBA" id="ARBA00009884"/>
    </source>
</evidence>
<evidence type="ECO:0000256" key="5">
    <source>
        <dbReference type="SAM" id="MobiDB-lite"/>
    </source>
</evidence>
<dbReference type="GO" id="GO:0050660">
    <property type="term" value="F:flavin adenine dinucleotide binding"/>
    <property type="evidence" value="ECO:0007669"/>
    <property type="project" value="TreeGrafter"/>
</dbReference>
<feature type="compositionally biased region" description="Basic and acidic residues" evidence="5">
    <location>
        <begin position="1676"/>
        <end position="1686"/>
    </location>
</feature>
<keyword evidence="8" id="KW-1185">Reference proteome</keyword>
<dbReference type="GO" id="GO:0010468">
    <property type="term" value="P:regulation of gene expression"/>
    <property type="evidence" value="ECO:0007669"/>
    <property type="project" value="UniProtKB-ARBA"/>
</dbReference>
<dbReference type="InterPro" id="IPR043154">
    <property type="entry name" value="Sec-1-like_dom1"/>
</dbReference>
<dbReference type="GO" id="GO:0016192">
    <property type="term" value="P:vesicle-mediated transport"/>
    <property type="evidence" value="ECO:0007669"/>
    <property type="project" value="InterPro"/>
</dbReference>
<evidence type="ECO:0000256" key="3">
    <source>
        <dbReference type="ARBA" id="ARBA00023002"/>
    </source>
</evidence>
<gene>
    <name evidence="7" type="ORF">C8A01DRAFT_44435</name>
</gene>
<feature type="compositionally biased region" description="Basic and acidic residues" evidence="5">
    <location>
        <begin position="776"/>
        <end position="785"/>
    </location>
</feature>
<dbReference type="Gene3D" id="3.40.50.2060">
    <property type="match status" value="1"/>
</dbReference>
<dbReference type="Pfam" id="PF09011">
    <property type="entry name" value="HMG_box_2"/>
    <property type="match status" value="1"/>
</dbReference>
<reference evidence="8" key="1">
    <citation type="journal article" date="2023" name="Mol. Phylogenet. Evol.">
        <title>Genome-scale phylogeny and comparative genomics of the fungal order Sordariales.</title>
        <authorList>
            <person name="Hensen N."/>
            <person name="Bonometti L."/>
            <person name="Westerberg I."/>
            <person name="Brannstrom I.O."/>
            <person name="Guillou S."/>
            <person name="Cros-Aarteil S."/>
            <person name="Calhoun S."/>
            <person name="Haridas S."/>
            <person name="Kuo A."/>
            <person name="Mondo S."/>
            <person name="Pangilinan J."/>
            <person name="Riley R."/>
            <person name="LaButti K."/>
            <person name="Andreopoulos B."/>
            <person name="Lipzen A."/>
            <person name="Chen C."/>
            <person name="Yan M."/>
            <person name="Daum C."/>
            <person name="Ng V."/>
            <person name="Clum A."/>
            <person name="Steindorff A."/>
            <person name="Ohm R.A."/>
            <person name="Martin F."/>
            <person name="Silar P."/>
            <person name="Natvig D.O."/>
            <person name="Lalanne C."/>
            <person name="Gautier V."/>
            <person name="Ament-Velasquez S.L."/>
            <person name="Kruys A."/>
            <person name="Hutchinson M.I."/>
            <person name="Powell A.J."/>
            <person name="Barry K."/>
            <person name="Miller A.N."/>
            <person name="Grigoriev I.V."/>
            <person name="Debuchy R."/>
            <person name="Gladieux P."/>
            <person name="Hiltunen Thoren M."/>
            <person name="Johannesson H."/>
        </authorList>
    </citation>
    <scope>NUCLEOTIDE SEQUENCE [LARGE SCALE GENOMIC DNA]</scope>
    <source>
        <strain evidence="8">CBS 284.82</strain>
    </source>
</reference>
<evidence type="ECO:0000313" key="8">
    <source>
        <dbReference type="Proteomes" id="UP001303115"/>
    </source>
</evidence>
<accession>A0AAN6SUH7</accession>
<dbReference type="SUPFAM" id="SSF51905">
    <property type="entry name" value="FAD/NAD(P)-binding domain"/>
    <property type="match status" value="1"/>
</dbReference>
<dbReference type="Pfam" id="PF04433">
    <property type="entry name" value="SWIRM"/>
    <property type="match status" value="1"/>
</dbReference>
<dbReference type="Gene3D" id="3.90.660.10">
    <property type="match status" value="1"/>
</dbReference>
<comment type="similarity">
    <text evidence="2">Belongs to the STXBP/unc-18/SEC1 family.</text>
</comment>
<dbReference type="GO" id="GO:0005634">
    <property type="term" value="C:nucleus"/>
    <property type="evidence" value="ECO:0007669"/>
    <property type="project" value="UniProtKB-UniRule"/>
</dbReference>
<dbReference type="InterPro" id="IPR001619">
    <property type="entry name" value="Sec1-like"/>
</dbReference>